<keyword evidence="5 7" id="KW-0413">Isomerase</keyword>
<evidence type="ECO:0000256" key="3">
    <source>
        <dbReference type="ARBA" id="ARBA00013194"/>
    </source>
</evidence>
<dbReference type="NCBIfam" id="TIGR01484">
    <property type="entry name" value="HAD-SF-IIB"/>
    <property type="match status" value="1"/>
</dbReference>
<dbReference type="PROSITE" id="PS50072">
    <property type="entry name" value="CSA_PPIASE_2"/>
    <property type="match status" value="1"/>
</dbReference>
<dbReference type="EC" id="5.2.1.8" evidence="3"/>
<evidence type="ECO:0000256" key="2">
    <source>
        <dbReference type="ARBA" id="ARBA00002388"/>
    </source>
</evidence>
<evidence type="ECO:0000256" key="5">
    <source>
        <dbReference type="ARBA" id="ARBA00023235"/>
    </source>
</evidence>
<dbReference type="PRINTS" id="PR00153">
    <property type="entry name" value="CSAPPISMRASE"/>
</dbReference>
<dbReference type="InterPro" id="IPR000150">
    <property type="entry name" value="Cof"/>
</dbReference>
<dbReference type="Gene3D" id="2.40.100.10">
    <property type="entry name" value="Cyclophilin-like"/>
    <property type="match status" value="1"/>
</dbReference>
<dbReference type="SUPFAM" id="SSF50891">
    <property type="entry name" value="Cyclophilin-like"/>
    <property type="match status" value="1"/>
</dbReference>
<dbReference type="InterPro" id="IPR036412">
    <property type="entry name" value="HAD-like_sf"/>
</dbReference>
<dbReference type="InterPro" id="IPR002130">
    <property type="entry name" value="Cyclophilin-type_PPIase_dom"/>
</dbReference>
<organism evidence="7 8">
    <name type="scientific">Streptococcus equinus</name>
    <name type="common">Streptococcus bovis</name>
    <dbReference type="NCBI Taxonomy" id="1335"/>
    <lineage>
        <taxon>Bacteria</taxon>
        <taxon>Bacillati</taxon>
        <taxon>Bacillota</taxon>
        <taxon>Bacilli</taxon>
        <taxon>Lactobacillales</taxon>
        <taxon>Streptococcaceae</taxon>
        <taxon>Streptococcus</taxon>
    </lineage>
</organism>
<keyword evidence="4" id="KW-0697">Rotamase</keyword>
<accession>A0A1H1B348</accession>
<dbReference type="Proteomes" id="UP000182870">
    <property type="component" value="Unassembled WGS sequence"/>
</dbReference>
<dbReference type="GO" id="GO:0003755">
    <property type="term" value="F:peptidyl-prolyl cis-trans isomerase activity"/>
    <property type="evidence" value="ECO:0007669"/>
    <property type="project" value="UniProtKB-KW"/>
</dbReference>
<dbReference type="GO" id="GO:0016791">
    <property type="term" value="F:phosphatase activity"/>
    <property type="evidence" value="ECO:0007669"/>
    <property type="project" value="UniProtKB-ARBA"/>
</dbReference>
<dbReference type="InterPro" id="IPR023214">
    <property type="entry name" value="HAD_sf"/>
</dbReference>
<dbReference type="AlphaFoldDB" id="A0A1H1B348"/>
<dbReference type="SFLD" id="SFLDS00003">
    <property type="entry name" value="Haloacid_Dehalogenase"/>
    <property type="match status" value="1"/>
</dbReference>
<sequence>MENEILVTISFPIMIQMDVKTKYKAKKTKIVFFDIDDTLRVKVTGYMPESIKYVFKSLKEKGIMTGIATGRALYGVVPEIRDLNPDYFVTINGTYVVDKKEAEIVSDPLPRDLVEKYVNWAKAEGIEYGFTGKDKPVVSKRCDLIDDAMKPIYGICDVEPDFYLTNDVYQMWTFAENNADLQLPEDLASEIRLVPWHEHSSDVVKVGVSKASGVAHVLESQNLKPINAMMFGDGPNDMEIFDYVGLKIAMGNAVPELKEKADFVTKTVEEDGILYALEELGLVEKQLNFPQVDLSTVEGPVATIKTNHGDMKIKLFPDHAPKTVANFVALSKDGYYDGIIFHRIIPEFMIQGGDPTGTGMGGQSIYGDSFEDEFSEELYNVRGALSMANAGPNTNGSQFFIVQNSKIPYAQKELERGGWPKPIAELYAAKGGTPHLDRRHTVFGQIMDEESYKVLDEIANVETGAQDRPVEDVVIETIEVVD</sequence>
<dbReference type="CDD" id="cd07517">
    <property type="entry name" value="HAD_HPP"/>
    <property type="match status" value="1"/>
</dbReference>
<gene>
    <name evidence="7" type="ORF">SAMN05216392_1747</name>
</gene>
<dbReference type="InterPro" id="IPR029000">
    <property type="entry name" value="Cyclophilin-like_dom_sf"/>
</dbReference>
<dbReference type="Pfam" id="PF00160">
    <property type="entry name" value="Pro_isomerase"/>
    <property type="match status" value="1"/>
</dbReference>
<dbReference type="SUPFAM" id="SSF56784">
    <property type="entry name" value="HAD-like"/>
    <property type="match status" value="1"/>
</dbReference>
<dbReference type="Gene3D" id="3.40.50.1000">
    <property type="entry name" value="HAD superfamily/HAD-like"/>
    <property type="match status" value="1"/>
</dbReference>
<evidence type="ECO:0000313" key="7">
    <source>
        <dbReference type="EMBL" id="SDQ46347.1"/>
    </source>
</evidence>
<dbReference type="EMBL" id="FNKE01000003">
    <property type="protein sequence ID" value="SDQ46347.1"/>
    <property type="molecule type" value="Genomic_DNA"/>
</dbReference>
<feature type="domain" description="PPIase cyclophilin-type" evidence="6">
    <location>
        <begin position="301"/>
        <end position="480"/>
    </location>
</feature>
<name>A0A1H1B348_STREI</name>
<dbReference type="NCBIfam" id="TIGR00099">
    <property type="entry name" value="Cof-subfamily"/>
    <property type="match status" value="1"/>
</dbReference>
<dbReference type="Gene3D" id="3.30.1240.10">
    <property type="match status" value="1"/>
</dbReference>
<dbReference type="PANTHER" id="PTHR45625:SF4">
    <property type="entry name" value="PEPTIDYLPROLYL ISOMERASE DOMAIN AND WD REPEAT-CONTAINING PROTEIN 1"/>
    <property type="match status" value="1"/>
</dbReference>
<dbReference type="InterPro" id="IPR044666">
    <property type="entry name" value="Cyclophilin_A-like"/>
</dbReference>
<dbReference type="InterPro" id="IPR006379">
    <property type="entry name" value="HAD-SF_hydro_IIB"/>
</dbReference>
<dbReference type="SFLD" id="SFLDG01140">
    <property type="entry name" value="C2.B:_Phosphomannomutase_and_P"/>
    <property type="match status" value="1"/>
</dbReference>
<evidence type="ECO:0000313" key="8">
    <source>
        <dbReference type="Proteomes" id="UP000182870"/>
    </source>
</evidence>
<reference evidence="7 8" key="1">
    <citation type="submission" date="2016-10" db="EMBL/GenBank/DDBJ databases">
        <authorList>
            <person name="de Groot N.N."/>
        </authorList>
    </citation>
    <scope>NUCLEOTIDE SEQUENCE [LARGE SCALE GENOMIC DNA]</scope>
    <source>
        <strain evidence="7 8">Sb05</strain>
    </source>
</reference>
<proteinExistence type="predicted"/>
<dbReference type="PANTHER" id="PTHR45625">
    <property type="entry name" value="PEPTIDYL-PROLYL CIS-TRANS ISOMERASE-RELATED"/>
    <property type="match status" value="1"/>
</dbReference>
<comment type="function">
    <text evidence="2">PPIases accelerate the folding of proteins. It catalyzes the cis-trans isomerization of proline imidic peptide bonds in oligopeptides.</text>
</comment>
<comment type="catalytic activity">
    <reaction evidence="1">
        <text>[protein]-peptidylproline (omega=180) = [protein]-peptidylproline (omega=0)</text>
        <dbReference type="Rhea" id="RHEA:16237"/>
        <dbReference type="Rhea" id="RHEA-COMP:10747"/>
        <dbReference type="Rhea" id="RHEA-COMP:10748"/>
        <dbReference type="ChEBI" id="CHEBI:83833"/>
        <dbReference type="ChEBI" id="CHEBI:83834"/>
        <dbReference type="EC" id="5.2.1.8"/>
    </reaction>
</comment>
<evidence type="ECO:0000256" key="1">
    <source>
        <dbReference type="ARBA" id="ARBA00000971"/>
    </source>
</evidence>
<evidence type="ECO:0000259" key="6">
    <source>
        <dbReference type="PROSITE" id="PS50072"/>
    </source>
</evidence>
<dbReference type="Pfam" id="PF08282">
    <property type="entry name" value="Hydrolase_3"/>
    <property type="match status" value="1"/>
</dbReference>
<evidence type="ECO:0000256" key="4">
    <source>
        <dbReference type="ARBA" id="ARBA00023110"/>
    </source>
</evidence>
<protein>
    <recommendedName>
        <fullName evidence="3">peptidylprolyl isomerase</fullName>
        <ecNumber evidence="3">5.2.1.8</ecNumber>
    </recommendedName>
</protein>